<organism evidence="2 3">
    <name type="scientific">Tritonibacter mobilis F1926</name>
    <dbReference type="NCBI Taxonomy" id="1265309"/>
    <lineage>
        <taxon>Bacteria</taxon>
        <taxon>Pseudomonadati</taxon>
        <taxon>Pseudomonadota</taxon>
        <taxon>Alphaproteobacteria</taxon>
        <taxon>Rhodobacterales</taxon>
        <taxon>Paracoccaceae</taxon>
        <taxon>Tritonibacter</taxon>
    </lineage>
</organism>
<dbReference type="STRING" id="1265309.K529_003920"/>
<dbReference type="EMBL" id="CP015230">
    <property type="protein sequence ID" value="ANP39904.1"/>
    <property type="molecule type" value="Genomic_DNA"/>
</dbReference>
<dbReference type="KEGG" id="rmb:K529_003920"/>
<dbReference type="Proteomes" id="UP000013243">
    <property type="component" value="Chromosome"/>
</dbReference>
<evidence type="ECO:0000313" key="2">
    <source>
        <dbReference type="EMBL" id="ANP39904.1"/>
    </source>
</evidence>
<evidence type="ECO:0000313" key="3">
    <source>
        <dbReference type="Proteomes" id="UP000013243"/>
    </source>
</evidence>
<dbReference type="OrthoDB" id="9813502at2"/>
<dbReference type="AlphaFoldDB" id="A0A1B0ZZY8"/>
<dbReference type="InterPro" id="IPR006528">
    <property type="entry name" value="Phage_head_morphogenesis_dom"/>
</dbReference>
<reference evidence="2 3" key="1">
    <citation type="journal article" date="2016" name="ISME J.">
        <title>Global occurrence and heterogeneity of the Roseobacter-clade species Ruegeria mobilis.</title>
        <authorList>
            <person name="Sonnenschein E."/>
            <person name="Gram L."/>
        </authorList>
    </citation>
    <scope>NUCLEOTIDE SEQUENCE [LARGE SCALE GENOMIC DNA]</scope>
    <source>
        <strain evidence="2 3">F1926</strain>
    </source>
</reference>
<dbReference type="RefSeq" id="WP_046002807.1">
    <property type="nucleotide sequence ID" value="NZ_CP015230.1"/>
</dbReference>
<evidence type="ECO:0000259" key="1">
    <source>
        <dbReference type="Pfam" id="PF04233"/>
    </source>
</evidence>
<dbReference type="Pfam" id="PF04233">
    <property type="entry name" value="Phage_Mu_F"/>
    <property type="match status" value="1"/>
</dbReference>
<proteinExistence type="predicted"/>
<feature type="domain" description="Phage head morphogenesis" evidence="1">
    <location>
        <begin position="58"/>
        <end position="176"/>
    </location>
</feature>
<gene>
    <name evidence="2" type="ORF">K529_003920</name>
</gene>
<protein>
    <submittedName>
        <fullName evidence="2">Virion morphogenesis protein</fullName>
    </submittedName>
</protein>
<accession>A0A1B0ZZY8</accession>
<sequence>MADLAATFRKPFAEQVAAFRLRLGDLVPTVRWDDIERSAHDRAFMVAGAVKADLLTDLAAAVDKAIAAGTGFETFKRDFREIVERNGWHGWTGEGTPGGEEWRMRVIYRTNMRVSYQAGRFAQLREGGFKYWVYRHGGSHDPRPEHLALDGLILEADHPFWAIWFPPNGWGCSCRVFGARSKTAAIRRGGNPNVKLPTGWDARDPRTGAPQGIDRGWDYAPGASAADTILAFRDKLEKLHTQPATDLIESWLDGPFKRWFEDPRGAWPLARLSDADAQKIGSQRRVAELSAETLAKQRRHHPELTVADYAKAQATINLAPHRVQDGENSLIFVRDDPSAPGYVLVVKATRSAEGLFITSIQRLGESDPILSRLLNGSG</sequence>
<name>A0A1B0ZZY8_9RHOB</name>
<dbReference type="GeneID" id="28248950"/>